<dbReference type="AlphaFoldDB" id="A0A0H4PHZ7"/>
<reference evidence="11 12" key="1">
    <citation type="submission" date="2015-07" db="EMBL/GenBank/DDBJ databases">
        <authorList>
            <person name="Kim K.M."/>
        </authorList>
    </citation>
    <scope>NUCLEOTIDE SEQUENCE [LARGE SCALE GENOMIC DNA]</scope>
    <source>
        <strain evidence="11 12">KCTC 12363</strain>
    </source>
</reference>
<evidence type="ECO:0000256" key="9">
    <source>
        <dbReference type="ARBA" id="ARBA00023211"/>
    </source>
</evidence>
<comment type="similarity">
    <text evidence="6">Belongs to the mannonate dehydratase family.</text>
</comment>
<evidence type="ECO:0000256" key="10">
    <source>
        <dbReference type="ARBA" id="ARBA00023239"/>
    </source>
</evidence>
<dbReference type="EMBL" id="CP012040">
    <property type="protein sequence ID" value="AKP53804.1"/>
    <property type="molecule type" value="Genomic_DNA"/>
</dbReference>
<evidence type="ECO:0000256" key="8">
    <source>
        <dbReference type="ARBA" id="ARBA00023004"/>
    </source>
</evidence>
<dbReference type="UniPathway" id="UPA00246"/>
<sequence>MDNDRRKFLQNSAKLTGLTFASPVILPSNSKASTIAIGSYQRDLGMKLCLAYFWGIEKHKTALSRQMDVRGAVSPIHANLAGLPGEKDNSRNVIKAIKNVWAKESLELRVVEGPPYLGLKTKLALSGRDEEIDNFITLMKNLSLEGIDTICYNWMPVISWARTFLDKPGRGGALVSGFNSAAMLQKDPITEYGDLTPETMWENLEYFLKAVGPEAERYGIKLALHPDDPPVDNIQGIPRIITSVEAFKKVLGLYPSENNGITFCQGSFASMGSADDQVNIPEAIRYFGKRKAIHFVHFRDVRGDKNNFEETFHDEGKTDMFAAMQAYHEIGFTGPIRPDHVPTMAGDSNDKPGYSTIGTLFAIGYIRGLMEGVGKTKA</sequence>
<dbReference type="PIRSF" id="PIRSF016049">
    <property type="entry name" value="Man_dehyd"/>
    <property type="match status" value="1"/>
</dbReference>
<dbReference type="PANTHER" id="PTHR30387">
    <property type="entry name" value="MANNONATE DEHYDRATASE"/>
    <property type="match status" value="1"/>
</dbReference>
<keyword evidence="10" id="KW-0456">Lyase</keyword>
<dbReference type="EC" id="4.2.1.8" evidence="7"/>
<dbReference type="PATRIC" id="fig|320787.5.peg.4896"/>
<dbReference type="PANTHER" id="PTHR30387:SF2">
    <property type="entry name" value="MANNONATE DEHYDRATASE"/>
    <property type="match status" value="1"/>
</dbReference>
<comment type="pathway">
    <text evidence="5">Carbohydrate metabolism; pentose and glucuronate interconversion.</text>
</comment>
<accession>A0A0H4PHZ7</accession>
<dbReference type="STRING" id="320787.CA2015_4463"/>
<dbReference type="OrthoDB" id="9780250at2"/>
<dbReference type="RefSeq" id="WP_048644692.1">
    <property type="nucleotide sequence ID" value="NZ_CP012040.1"/>
</dbReference>
<dbReference type="InterPro" id="IPR006311">
    <property type="entry name" value="TAT_signal"/>
</dbReference>
<comment type="function">
    <text evidence="4">Catalyzes the dehydration of D-mannonate.</text>
</comment>
<evidence type="ECO:0000256" key="3">
    <source>
        <dbReference type="ARBA" id="ARBA00001954"/>
    </source>
</evidence>
<dbReference type="InterPro" id="IPR004628">
    <property type="entry name" value="Man_deHydtase"/>
</dbReference>
<protein>
    <recommendedName>
        <fullName evidence="7">mannonate dehydratase</fullName>
        <ecNumber evidence="7">4.2.1.8</ecNumber>
    </recommendedName>
</protein>
<evidence type="ECO:0000313" key="12">
    <source>
        <dbReference type="Proteomes" id="UP000036520"/>
    </source>
</evidence>
<gene>
    <name evidence="11" type="ORF">CA2015_4463</name>
</gene>
<keyword evidence="9" id="KW-0464">Manganese</keyword>
<name>A0A0H4PHZ7_9BACT</name>
<evidence type="ECO:0000256" key="6">
    <source>
        <dbReference type="ARBA" id="ARBA00007389"/>
    </source>
</evidence>
<evidence type="ECO:0000256" key="4">
    <source>
        <dbReference type="ARBA" id="ARBA00002713"/>
    </source>
</evidence>
<evidence type="ECO:0000313" key="11">
    <source>
        <dbReference type="EMBL" id="AKP53804.1"/>
    </source>
</evidence>
<dbReference type="Pfam" id="PF03786">
    <property type="entry name" value="UxuA"/>
    <property type="match status" value="2"/>
</dbReference>
<comment type="catalytic activity">
    <reaction evidence="1">
        <text>D-mannonate = 2-dehydro-3-deoxy-D-gluconate + H2O</text>
        <dbReference type="Rhea" id="RHEA:20097"/>
        <dbReference type="ChEBI" id="CHEBI:15377"/>
        <dbReference type="ChEBI" id="CHEBI:17767"/>
        <dbReference type="ChEBI" id="CHEBI:57990"/>
        <dbReference type="EC" id="4.2.1.8"/>
    </reaction>
</comment>
<comment type="cofactor">
    <cofactor evidence="3">
        <name>Fe(2+)</name>
        <dbReference type="ChEBI" id="CHEBI:29033"/>
    </cofactor>
</comment>
<dbReference type="GO" id="GO:0042840">
    <property type="term" value="P:D-glucuronate catabolic process"/>
    <property type="evidence" value="ECO:0007669"/>
    <property type="project" value="TreeGrafter"/>
</dbReference>
<evidence type="ECO:0000256" key="5">
    <source>
        <dbReference type="ARBA" id="ARBA00004892"/>
    </source>
</evidence>
<dbReference type="Gene3D" id="3.20.20.150">
    <property type="entry name" value="Divalent-metal-dependent TIM barrel enzymes"/>
    <property type="match status" value="1"/>
</dbReference>
<dbReference type="GO" id="GO:0008927">
    <property type="term" value="F:mannonate dehydratase activity"/>
    <property type="evidence" value="ECO:0007669"/>
    <property type="project" value="UniProtKB-EC"/>
</dbReference>
<dbReference type="GO" id="GO:0030145">
    <property type="term" value="F:manganese ion binding"/>
    <property type="evidence" value="ECO:0007669"/>
    <property type="project" value="TreeGrafter"/>
</dbReference>
<comment type="cofactor">
    <cofactor evidence="2">
        <name>Mn(2+)</name>
        <dbReference type="ChEBI" id="CHEBI:29035"/>
    </cofactor>
</comment>
<evidence type="ECO:0000256" key="7">
    <source>
        <dbReference type="ARBA" id="ARBA00012927"/>
    </source>
</evidence>
<proteinExistence type="inferred from homology"/>
<dbReference type="Proteomes" id="UP000036520">
    <property type="component" value="Chromosome"/>
</dbReference>
<dbReference type="InterPro" id="IPR036237">
    <property type="entry name" value="Xyl_isomerase-like_sf"/>
</dbReference>
<dbReference type="GO" id="GO:0008198">
    <property type="term" value="F:ferrous iron binding"/>
    <property type="evidence" value="ECO:0007669"/>
    <property type="project" value="TreeGrafter"/>
</dbReference>
<keyword evidence="12" id="KW-1185">Reference proteome</keyword>
<dbReference type="KEGG" id="camu:CA2015_4463"/>
<evidence type="ECO:0000256" key="1">
    <source>
        <dbReference type="ARBA" id="ARBA00001794"/>
    </source>
</evidence>
<dbReference type="SUPFAM" id="SSF51658">
    <property type="entry name" value="Xylose isomerase-like"/>
    <property type="match status" value="1"/>
</dbReference>
<dbReference type="PROSITE" id="PS51318">
    <property type="entry name" value="TAT"/>
    <property type="match status" value="1"/>
</dbReference>
<evidence type="ECO:0000256" key="2">
    <source>
        <dbReference type="ARBA" id="ARBA00001936"/>
    </source>
</evidence>
<organism evidence="11 12">
    <name type="scientific">Cyclobacterium amurskyense</name>
    <dbReference type="NCBI Taxonomy" id="320787"/>
    <lineage>
        <taxon>Bacteria</taxon>
        <taxon>Pseudomonadati</taxon>
        <taxon>Bacteroidota</taxon>
        <taxon>Cytophagia</taxon>
        <taxon>Cytophagales</taxon>
        <taxon>Cyclobacteriaceae</taxon>
        <taxon>Cyclobacterium</taxon>
    </lineage>
</organism>
<keyword evidence="8" id="KW-0408">Iron</keyword>